<dbReference type="GO" id="GO:0030915">
    <property type="term" value="C:Smc5-Smc6 complex"/>
    <property type="evidence" value="ECO:0007669"/>
    <property type="project" value="InterPro"/>
</dbReference>
<gene>
    <name evidence="1" type="ORF">SVIM_LOCUS76368</name>
</gene>
<dbReference type="EMBL" id="CAADRP010000335">
    <property type="protein sequence ID" value="VFU26857.1"/>
    <property type="molecule type" value="Genomic_DNA"/>
</dbReference>
<dbReference type="PANTHER" id="PTHR37243">
    <property type="entry name" value="NEGATIVE REGULATOR OF SYSTEMIC ACQUIRED RESISTANCE SNI1"/>
    <property type="match status" value="1"/>
</dbReference>
<protein>
    <submittedName>
        <fullName evidence="1">Uncharacterized protein</fullName>
    </submittedName>
</protein>
<organism evidence="1">
    <name type="scientific">Salix viminalis</name>
    <name type="common">Common osier</name>
    <name type="synonym">Basket willow</name>
    <dbReference type="NCBI Taxonomy" id="40686"/>
    <lineage>
        <taxon>Eukaryota</taxon>
        <taxon>Viridiplantae</taxon>
        <taxon>Streptophyta</taxon>
        <taxon>Embryophyta</taxon>
        <taxon>Tracheophyta</taxon>
        <taxon>Spermatophyta</taxon>
        <taxon>Magnoliopsida</taxon>
        <taxon>eudicotyledons</taxon>
        <taxon>Gunneridae</taxon>
        <taxon>Pentapetalae</taxon>
        <taxon>rosids</taxon>
        <taxon>fabids</taxon>
        <taxon>Malpighiales</taxon>
        <taxon>Salicaceae</taxon>
        <taxon>Saliceae</taxon>
        <taxon>Salix</taxon>
    </lineage>
</organism>
<dbReference type="GO" id="GO:0045892">
    <property type="term" value="P:negative regulation of DNA-templated transcription"/>
    <property type="evidence" value="ECO:0007669"/>
    <property type="project" value="InterPro"/>
</dbReference>
<dbReference type="GO" id="GO:0006974">
    <property type="term" value="P:DNA damage response"/>
    <property type="evidence" value="ECO:0007669"/>
    <property type="project" value="InterPro"/>
</dbReference>
<proteinExistence type="predicted"/>
<dbReference type="GO" id="GO:0000976">
    <property type="term" value="F:transcription cis-regulatory region binding"/>
    <property type="evidence" value="ECO:0007669"/>
    <property type="project" value="TreeGrafter"/>
</dbReference>
<dbReference type="PANTHER" id="PTHR37243:SF2">
    <property type="entry name" value="NEGATIVE REGULATOR OF SYSTEMIC ACQUIRED RESISTANCE SNI1"/>
    <property type="match status" value="1"/>
</dbReference>
<accession>A0A6N2KP90</accession>
<dbReference type="GO" id="GO:0005634">
    <property type="term" value="C:nucleus"/>
    <property type="evidence" value="ECO:0007669"/>
    <property type="project" value="InterPro"/>
</dbReference>
<evidence type="ECO:0000313" key="1">
    <source>
        <dbReference type="EMBL" id="VFU26857.1"/>
    </source>
</evidence>
<reference evidence="1" key="1">
    <citation type="submission" date="2019-03" db="EMBL/GenBank/DDBJ databases">
        <authorList>
            <person name="Mank J."/>
            <person name="Almeida P."/>
        </authorList>
    </citation>
    <scope>NUCLEOTIDE SEQUENCE</scope>
    <source>
        <strain evidence="1">78183</strain>
    </source>
</reference>
<dbReference type="AlphaFoldDB" id="A0A6N2KP90"/>
<dbReference type="GO" id="GO:0010113">
    <property type="term" value="P:negative regulation of systemic acquired resistance"/>
    <property type="evidence" value="ECO:0007669"/>
    <property type="project" value="TreeGrafter"/>
</dbReference>
<dbReference type="InterPro" id="IPR034561">
    <property type="entry name" value="SNI1"/>
</dbReference>
<sequence length="90" mass="10799">MGFLQLMQELGEVANEGNLQALEIKSLRNMLLFQYLINALEGDFLPRNRVYEETMNWTHLRESLLNLLLYKKNKLQRLDERLLDNYVWVI</sequence>
<name>A0A6N2KP90_SALVM</name>